<gene>
    <name evidence="2" type="ORF">EPUS_03760</name>
</gene>
<reference evidence="3" key="1">
    <citation type="journal article" date="2014" name="BMC Genomics">
        <title>Genome characteristics reveal the impact of lichenization on lichen-forming fungus Endocarpon pusillum Hedwig (Verrucariales, Ascomycota).</title>
        <authorList>
            <person name="Wang Y.-Y."/>
            <person name="Liu B."/>
            <person name="Zhang X.-Y."/>
            <person name="Zhou Q.-M."/>
            <person name="Zhang T."/>
            <person name="Li H."/>
            <person name="Yu Y.-F."/>
            <person name="Zhang X.-L."/>
            <person name="Hao X.-Y."/>
            <person name="Wang M."/>
            <person name="Wang L."/>
            <person name="Wei J.-C."/>
        </authorList>
    </citation>
    <scope>NUCLEOTIDE SEQUENCE [LARGE SCALE GENOMIC DNA]</scope>
    <source>
        <strain evidence="3">Z07020 / HMAS-L-300199</strain>
    </source>
</reference>
<evidence type="ECO:0000313" key="2">
    <source>
        <dbReference type="EMBL" id="ERF68442.1"/>
    </source>
</evidence>
<accession>U1FUG2</accession>
<sequence>MSSSVSVKVTNNQTGKSATNGIPVNGRQQTIAAVFGSSFPDNKVVASVIEVQKPAEAVGVTIITGPANGPYQTVRGDGTPLKVNNGAELDISSWVIAAIRQ</sequence>
<feature type="region of interest" description="Disordered" evidence="1">
    <location>
        <begin position="1"/>
        <end position="23"/>
    </location>
</feature>
<dbReference type="AlphaFoldDB" id="U1FUG2"/>
<dbReference type="OrthoDB" id="3786254at2759"/>
<dbReference type="EMBL" id="KE721518">
    <property type="protein sequence ID" value="ERF68442.1"/>
    <property type="molecule type" value="Genomic_DNA"/>
</dbReference>
<organism evidence="2 3">
    <name type="scientific">Endocarpon pusillum (strain Z07020 / HMAS-L-300199)</name>
    <name type="common">Lichen-forming fungus</name>
    <dbReference type="NCBI Taxonomy" id="1263415"/>
    <lineage>
        <taxon>Eukaryota</taxon>
        <taxon>Fungi</taxon>
        <taxon>Dikarya</taxon>
        <taxon>Ascomycota</taxon>
        <taxon>Pezizomycotina</taxon>
        <taxon>Eurotiomycetes</taxon>
        <taxon>Chaetothyriomycetidae</taxon>
        <taxon>Verrucariales</taxon>
        <taxon>Verrucariaceae</taxon>
        <taxon>Endocarpon</taxon>
    </lineage>
</organism>
<evidence type="ECO:0000313" key="3">
    <source>
        <dbReference type="Proteomes" id="UP000019373"/>
    </source>
</evidence>
<dbReference type="HOGENOM" id="CLU_2291690_0_0_1"/>
<dbReference type="GeneID" id="19238798"/>
<evidence type="ECO:0000256" key="1">
    <source>
        <dbReference type="SAM" id="MobiDB-lite"/>
    </source>
</evidence>
<dbReference type="RefSeq" id="XP_007805934.1">
    <property type="nucleotide sequence ID" value="XM_007807743.1"/>
</dbReference>
<proteinExistence type="predicted"/>
<name>U1FUG2_ENDPU</name>
<dbReference type="Proteomes" id="UP000019373">
    <property type="component" value="Unassembled WGS sequence"/>
</dbReference>
<keyword evidence="3" id="KW-1185">Reference proteome</keyword>
<protein>
    <submittedName>
        <fullName evidence="2">Uncharacterized protein</fullName>
    </submittedName>
</protein>